<evidence type="ECO:0000259" key="2">
    <source>
        <dbReference type="PROSITE" id="PS51724"/>
    </source>
</evidence>
<dbReference type="STRING" id="173990.SAMN05660691_01682"/>
<evidence type="ECO:0000313" key="3">
    <source>
        <dbReference type="EMBL" id="SEH83697.1"/>
    </source>
</evidence>
<feature type="domain" description="SPOR" evidence="2">
    <location>
        <begin position="327"/>
        <end position="404"/>
    </location>
</feature>
<dbReference type="Gene3D" id="3.30.70.1070">
    <property type="entry name" value="Sporulation related repeat"/>
    <property type="match status" value="1"/>
</dbReference>
<dbReference type="InterPro" id="IPR007730">
    <property type="entry name" value="SPOR-like_dom"/>
</dbReference>
<keyword evidence="1" id="KW-1133">Transmembrane helix</keyword>
<dbReference type="InterPro" id="IPR027417">
    <property type="entry name" value="P-loop_NTPase"/>
</dbReference>
<dbReference type="AlphaFoldDB" id="A0A1H6L5W5"/>
<dbReference type="GO" id="GO:0042834">
    <property type="term" value="F:peptidoglycan binding"/>
    <property type="evidence" value="ECO:0007669"/>
    <property type="project" value="InterPro"/>
</dbReference>
<dbReference type="Proteomes" id="UP000199371">
    <property type="component" value="Unassembled WGS sequence"/>
</dbReference>
<dbReference type="InterPro" id="IPR036680">
    <property type="entry name" value="SPOR-like_sf"/>
</dbReference>
<reference evidence="4" key="1">
    <citation type="submission" date="2016-10" db="EMBL/GenBank/DDBJ databases">
        <authorList>
            <person name="Varghese N."/>
            <person name="Submissions S."/>
        </authorList>
    </citation>
    <scope>NUCLEOTIDE SEQUENCE [LARGE SCALE GENOMIC DNA]</scope>
    <source>
        <strain evidence="4">DSM 17616</strain>
    </source>
</reference>
<dbReference type="SUPFAM" id="SSF52540">
    <property type="entry name" value="P-loop containing nucleoside triphosphate hydrolases"/>
    <property type="match status" value="1"/>
</dbReference>
<dbReference type="EMBL" id="FNXF01000005">
    <property type="protein sequence ID" value="SEH83697.1"/>
    <property type="molecule type" value="Genomic_DNA"/>
</dbReference>
<proteinExistence type="predicted"/>
<evidence type="ECO:0000256" key="1">
    <source>
        <dbReference type="SAM" id="Phobius"/>
    </source>
</evidence>
<keyword evidence="4" id="KW-1185">Reference proteome</keyword>
<organism evidence="3 4">
    <name type="scientific">Rheinheimera pacifica</name>
    <dbReference type="NCBI Taxonomy" id="173990"/>
    <lineage>
        <taxon>Bacteria</taxon>
        <taxon>Pseudomonadati</taxon>
        <taxon>Pseudomonadota</taxon>
        <taxon>Gammaproteobacteria</taxon>
        <taxon>Chromatiales</taxon>
        <taxon>Chromatiaceae</taxon>
        <taxon>Rheinheimera</taxon>
    </lineage>
</organism>
<accession>A0A1H6L5W5</accession>
<gene>
    <name evidence="3" type="ORF">SAMN05660691_01682</name>
</gene>
<protein>
    <recommendedName>
        <fullName evidence="2">SPOR domain-containing protein</fullName>
    </recommendedName>
</protein>
<sequence>METTELQARLALFEHLLPSQREWTERLLFQLAFNNVDHIEAVGAVGSGKSTLALTLAELFSEQYNVALLNTPADEAQVASQLMQQWFGLPAQAGIALSEQVVAQTGTVPLLLIVDNAEQFSSVLPQLQDLPCLLFSFSAKPLLDDGLTLTISPLTSADAEYLLQAEQLNPLEISSRLAAANGNLHLLLRPAAARSVAEPEHTKPAMPPFKAVYIVIAVVLAAMLLYFFWPESKAPDTSVRIPVQIPAVTTEPEVSTEPEISAEQETILDTTPEPELIPVIPPSVSEPSVAEDTTTEVVTEPAAPEPVAKDNAAAAGTFKYDEAQLLEMDKQQIALQLAVLSSNASLQRFNKAYPQLDSLVYQRNWQGKKQWVILLAPFSSTTAANQQLAQLPEALRASGPFVKRLQAVQTEINALHRNQQSVPE</sequence>
<dbReference type="RefSeq" id="WP_092792256.1">
    <property type="nucleotide sequence ID" value="NZ_FNXF01000005.1"/>
</dbReference>
<evidence type="ECO:0000313" key="4">
    <source>
        <dbReference type="Proteomes" id="UP000199371"/>
    </source>
</evidence>
<keyword evidence="1" id="KW-0812">Transmembrane</keyword>
<dbReference type="OrthoDB" id="6189127at2"/>
<keyword evidence="1" id="KW-0472">Membrane</keyword>
<dbReference type="PROSITE" id="PS51724">
    <property type="entry name" value="SPOR"/>
    <property type="match status" value="1"/>
</dbReference>
<name>A0A1H6L5W5_9GAMM</name>
<feature type="transmembrane region" description="Helical" evidence="1">
    <location>
        <begin position="211"/>
        <end position="229"/>
    </location>
</feature>